<accession>A0A5P1EKJ8</accession>
<name>A0A5P1EKJ8_ASPOF</name>
<protein>
    <submittedName>
        <fullName evidence="1">Uncharacterized protein</fullName>
    </submittedName>
</protein>
<dbReference type="Gramene" id="ONK66426">
    <property type="protein sequence ID" value="ONK66426"/>
    <property type="gene ID" value="A4U43_C06F7880"/>
</dbReference>
<reference evidence="2" key="1">
    <citation type="journal article" date="2017" name="Nat. Commun.">
        <title>The asparagus genome sheds light on the origin and evolution of a young Y chromosome.</title>
        <authorList>
            <person name="Harkess A."/>
            <person name="Zhou J."/>
            <person name="Xu C."/>
            <person name="Bowers J.E."/>
            <person name="Van der Hulst R."/>
            <person name="Ayyampalayam S."/>
            <person name="Mercati F."/>
            <person name="Riccardi P."/>
            <person name="McKain M.R."/>
            <person name="Kakrana A."/>
            <person name="Tang H."/>
            <person name="Ray J."/>
            <person name="Groenendijk J."/>
            <person name="Arikit S."/>
            <person name="Mathioni S.M."/>
            <person name="Nakano M."/>
            <person name="Shan H."/>
            <person name="Telgmann-Rauber A."/>
            <person name="Kanno A."/>
            <person name="Yue Z."/>
            <person name="Chen H."/>
            <person name="Li W."/>
            <person name="Chen Y."/>
            <person name="Xu X."/>
            <person name="Zhang Y."/>
            <person name="Luo S."/>
            <person name="Chen H."/>
            <person name="Gao J."/>
            <person name="Mao Z."/>
            <person name="Pires J.C."/>
            <person name="Luo M."/>
            <person name="Kudrna D."/>
            <person name="Wing R.A."/>
            <person name="Meyers B.C."/>
            <person name="Yi K."/>
            <person name="Kong H."/>
            <person name="Lavrijsen P."/>
            <person name="Sunseri F."/>
            <person name="Falavigna A."/>
            <person name="Ye Y."/>
            <person name="Leebens-Mack J.H."/>
            <person name="Chen G."/>
        </authorList>
    </citation>
    <scope>NUCLEOTIDE SEQUENCE [LARGE SCALE GENOMIC DNA]</scope>
    <source>
        <strain evidence="2">cv. DH0086</strain>
    </source>
</reference>
<organism evidence="1 2">
    <name type="scientific">Asparagus officinalis</name>
    <name type="common">Garden asparagus</name>
    <dbReference type="NCBI Taxonomy" id="4686"/>
    <lineage>
        <taxon>Eukaryota</taxon>
        <taxon>Viridiplantae</taxon>
        <taxon>Streptophyta</taxon>
        <taxon>Embryophyta</taxon>
        <taxon>Tracheophyta</taxon>
        <taxon>Spermatophyta</taxon>
        <taxon>Magnoliopsida</taxon>
        <taxon>Liliopsida</taxon>
        <taxon>Asparagales</taxon>
        <taxon>Asparagaceae</taxon>
        <taxon>Asparagoideae</taxon>
        <taxon>Asparagus</taxon>
    </lineage>
</organism>
<gene>
    <name evidence="1" type="ORF">A4U43_C06F7880</name>
</gene>
<dbReference type="EMBL" id="CM007386">
    <property type="protein sequence ID" value="ONK66426.1"/>
    <property type="molecule type" value="Genomic_DNA"/>
</dbReference>
<evidence type="ECO:0000313" key="1">
    <source>
        <dbReference type="EMBL" id="ONK66426.1"/>
    </source>
</evidence>
<dbReference type="Proteomes" id="UP000243459">
    <property type="component" value="Chromosome 6"/>
</dbReference>
<dbReference type="PANTHER" id="PTHR36800:SF1">
    <property type="entry name" value="POLYAMINE-MODULATED FACTOR 1-BINDING PROTEIN"/>
    <property type="match status" value="1"/>
</dbReference>
<sequence length="97" mass="10838">MENSKEMIAASSPSEANSIAEADSHLSALLYDVSQEVQVALENMLKMTSEINQSAGEISREIEKCRQSESAKNKILEEEKERFQKAAIAVLQMLRHN</sequence>
<dbReference type="PANTHER" id="PTHR36800">
    <property type="entry name" value="POLYAMINE-MODULATED FACTOR 1-BINDING PROTEIN"/>
    <property type="match status" value="1"/>
</dbReference>
<dbReference type="AlphaFoldDB" id="A0A5P1EKJ8"/>
<dbReference type="OrthoDB" id="778453at2759"/>
<dbReference type="OMA" id="IMENMFK"/>
<evidence type="ECO:0000313" key="2">
    <source>
        <dbReference type="Proteomes" id="UP000243459"/>
    </source>
</evidence>
<proteinExistence type="predicted"/>
<keyword evidence="2" id="KW-1185">Reference proteome</keyword>